<feature type="domain" description="Gamma-butyrobetaine hydroxylase-like N-terminal" evidence="3">
    <location>
        <begin position="12"/>
        <end position="89"/>
    </location>
</feature>
<name>A0ABU1KT28_9BURK</name>
<dbReference type="Pfam" id="PF06155">
    <property type="entry name" value="GBBH-like_N"/>
    <property type="match status" value="1"/>
</dbReference>
<dbReference type="PANTHER" id="PTHR35303">
    <property type="entry name" value="OS02G0197800 PROTEIN"/>
    <property type="match status" value="1"/>
</dbReference>
<keyword evidence="5" id="KW-1185">Reference proteome</keyword>
<dbReference type="EMBL" id="JAVDQN010000001">
    <property type="protein sequence ID" value="MDR6374101.1"/>
    <property type="molecule type" value="Genomic_DNA"/>
</dbReference>
<evidence type="ECO:0000256" key="2">
    <source>
        <dbReference type="ARBA" id="ARBA00023004"/>
    </source>
</evidence>
<sequence>MMNAPELVAIDAASASLFMRWPDGAVSELPFALLRSACMCAQCRKRKLDRETPLSSPDVKLVDARPSGYGLQLVFDDGHDRGIFPWIYLERLARDQQTAADHQESRTL</sequence>
<evidence type="ECO:0000313" key="4">
    <source>
        <dbReference type="EMBL" id="MDR6374101.1"/>
    </source>
</evidence>
<dbReference type="PANTHER" id="PTHR35303:SF8">
    <property type="entry name" value="GAMMA-BUTYROBETAINE HYDROXYLASE-LIKE N-TERMINAL DOMAIN-CONTAINING PROTEIN"/>
    <property type="match status" value="1"/>
</dbReference>
<comment type="caution">
    <text evidence="4">The sequence shown here is derived from an EMBL/GenBank/DDBJ whole genome shotgun (WGS) entry which is preliminary data.</text>
</comment>
<organism evidence="4 5">
    <name type="scientific">Paraburkholderia caledonica</name>
    <dbReference type="NCBI Taxonomy" id="134536"/>
    <lineage>
        <taxon>Bacteria</taxon>
        <taxon>Pseudomonadati</taxon>
        <taxon>Pseudomonadota</taxon>
        <taxon>Betaproteobacteria</taxon>
        <taxon>Burkholderiales</taxon>
        <taxon>Burkholderiaceae</taxon>
        <taxon>Paraburkholderia</taxon>
    </lineage>
</organism>
<keyword evidence="2" id="KW-0408">Iron</keyword>
<keyword evidence="1" id="KW-0479">Metal-binding</keyword>
<reference evidence="4 5" key="1">
    <citation type="submission" date="2023-07" db="EMBL/GenBank/DDBJ databases">
        <title>Sorghum-associated microbial communities from plants grown in Nebraska, USA.</title>
        <authorList>
            <person name="Schachtman D."/>
        </authorList>
    </citation>
    <scope>NUCLEOTIDE SEQUENCE [LARGE SCALE GENOMIC DNA]</scope>
    <source>
        <strain evidence="4 5">DS1039</strain>
    </source>
</reference>
<dbReference type="RefSeq" id="WP_354459659.1">
    <property type="nucleotide sequence ID" value="NZ_JBEPMT010000001.1"/>
</dbReference>
<gene>
    <name evidence="4" type="ORF">J2776_000777</name>
</gene>
<evidence type="ECO:0000313" key="5">
    <source>
        <dbReference type="Proteomes" id="UP001185254"/>
    </source>
</evidence>
<dbReference type="Gene3D" id="3.30.2020.30">
    <property type="match status" value="1"/>
</dbReference>
<evidence type="ECO:0000259" key="3">
    <source>
        <dbReference type="Pfam" id="PF06155"/>
    </source>
</evidence>
<dbReference type="Proteomes" id="UP001185254">
    <property type="component" value="Unassembled WGS sequence"/>
</dbReference>
<evidence type="ECO:0000256" key="1">
    <source>
        <dbReference type="ARBA" id="ARBA00022723"/>
    </source>
</evidence>
<accession>A0ABU1KT28</accession>
<protein>
    <submittedName>
        <fullName evidence="4">DUF971 family protein</fullName>
    </submittedName>
</protein>
<dbReference type="InterPro" id="IPR038492">
    <property type="entry name" value="GBBH-like_N_sf"/>
</dbReference>
<dbReference type="InterPro" id="IPR010376">
    <property type="entry name" value="GBBH-like_N"/>
</dbReference>
<proteinExistence type="predicted"/>